<evidence type="ECO:0000313" key="3">
    <source>
        <dbReference type="Proteomes" id="UP000826234"/>
    </source>
</evidence>
<gene>
    <name evidence="2" type="ORF">JD844_022873</name>
</gene>
<dbReference type="EMBL" id="JAIPUX010003289">
    <property type="protein sequence ID" value="KAH0621503.1"/>
    <property type="molecule type" value="Genomic_DNA"/>
</dbReference>
<protein>
    <recommendedName>
        <fullName evidence="1">Dynein heavy chain C-terminal domain-containing protein</fullName>
    </recommendedName>
</protein>
<proteinExistence type="predicted"/>
<organism evidence="2 3">
    <name type="scientific">Phrynosoma platyrhinos</name>
    <name type="common">Desert horned lizard</name>
    <dbReference type="NCBI Taxonomy" id="52577"/>
    <lineage>
        <taxon>Eukaryota</taxon>
        <taxon>Metazoa</taxon>
        <taxon>Chordata</taxon>
        <taxon>Craniata</taxon>
        <taxon>Vertebrata</taxon>
        <taxon>Euteleostomi</taxon>
        <taxon>Lepidosauria</taxon>
        <taxon>Squamata</taxon>
        <taxon>Bifurcata</taxon>
        <taxon>Unidentata</taxon>
        <taxon>Episquamata</taxon>
        <taxon>Toxicofera</taxon>
        <taxon>Iguania</taxon>
        <taxon>Phrynosomatidae</taxon>
        <taxon>Phrynosomatinae</taxon>
        <taxon>Phrynosoma</taxon>
    </lineage>
</organism>
<keyword evidence="3" id="KW-1185">Reference proteome</keyword>
<dbReference type="InterPro" id="IPR043160">
    <property type="entry name" value="Dynein_C_barrel"/>
</dbReference>
<dbReference type="PANTHER" id="PTHR46961:SF22">
    <property type="entry name" value="DYNEIN BETA CHAIN, CILIARY"/>
    <property type="match status" value="1"/>
</dbReference>
<dbReference type="Pfam" id="PF18199">
    <property type="entry name" value="Dynein_C"/>
    <property type="match status" value="1"/>
</dbReference>
<dbReference type="Gene3D" id="3.10.490.20">
    <property type="match status" value="1"/>
</dbReference>
<dbReference type="InterPro" id="IPR026983">
    <property type="entry name" value="DHC"/>
</dbReference>
<dbReference type="InterPro" id="IPR041228">
    <property type="entry name" value="Dynein_C"/>
</dbReference>
<sequence length="87" mass="9751">MTLMSCARWDVQGGHLAEACLKAPTQAMPVVFVRAIPNDRQETRNSYECPVYKTKLRGSTYVSTFHLKTKERPAKWILAGVALLLSV</sequence>
<dbReference type="Proteomes" id="UP000826234">
    <property type="component" value="Unassembled WGS sequence"/>
</dbReference>
<name>A0ABQ7SWS4_PHRPL</name>
<comment type="caution">
    <text evidence="2">The sequence shown here is derived from an EMBL/GenBank/DDBJ whole genome shotgun (WGS) entry which is preliminary data.</text>
</comment>
<evidence type="ECO:0000313" key="2">
    <source>
        <dbReference type="EMBL" id="KAH0621503.1"/>
    </source>
</evidence>
<evidence type="ECO:0000259" key="1">
    <source>
        <dbReference type="Pfam" id="PF18199"/>
    </source>
</evidence>
<dbReference type="PANTHER" id="PTHR46961">
    <property type="entry name" value="DYNEIN HEAVY CHAIN 1, AXONEMAL-LIKE PROTEIN"/>
    <property type="match status" value="1"/>
</dbReference>
<accession>A0ABQ7SWS4</accession>
<feature type="domain" description="Dynein heavy chain C-terminal" evidence="1">
    <location>
        <begin position="4"/>
        <end position="85"/>
    </location>
</feature>
<reference evidence="2 3" key="1">
    <citation type="journal article" date="2022" name="Gigascience">
        <title>A chromosome-level genome assembly and annotation of the desert horned lizard, Phrynosoma platyrhinos, provides insight into chromosomal rearrangements among reptiles.</title>
        <authorList>
            <person name="Koochekian N."/>
            <person name="Ascanio A."/>
            <person name="Farleigh K."/>
            <person name="Card D.C."/>
            <person name="Schield D.R."/>
            <person name="Castoe T.A."/>
            <person name="Jezkova T."/>
        </authorList>
    </citation>
    <scope>NUCLEOTIDE SEQUENCE [LARGE SCALE GENOMIC DNA]</scope>
    <source>
        <strain evidence="2">NK-2021</strain>
    </source>
</reference>